<comment type="caution">
    <text evidence="1">The sequence shown here is derived from an EMBL/GenBank/DDBJ whole genome shotgun (WGS) entry which is preliminary data.</text>
</comment>
<reference evidence="2" key="1">
    <citation type="journal article" date="2017" name="Genome Announc.">
        <title>Genome sequences of Cyberlindnera fabianii 65, Pichia kudriavzevii 129, and Saccharomyces cerevisiae 131 isolated from fermented masau fruits in Zimbabwe.</title>
        <authorList>
            <person name="van Rijswijck I.M.H."/>
            <person name="Derks M.F.L."/>
            <person name="Abee T."/>
            <person name="de Ridder D."/>
            <person name="Smid E.J."/>
        </authorList>
    </citation>
    <scope>NUCLEOTIDE SEQUENCE [LARGE SCALE GENOMIC DNA]</scope>
    <source>
        <strain evidence="2">129</strain>
    </source>
</reference>
<dbReference type="EMBL" id="MQVM01000004">
    <property type="protein sequence ID" value="ONH76352.1"/>
    <property type="molecule type" value="Genomic_DNA"/>
</dbReference>
<protein>
    <submittedName>
        <fullName evidence="1">Uncharacterized protein</fullName>
    </submittedName>
</protein>
<sequence length="17" mass="2033">MRGLRWFNNIKVISSIV</sequence>
<dbReference type="AlphaFoldDB" id="A0A1V2LS19"/>
<proteinExistence type="predicted"/>
<accession>A0A1V2LS19</accession>
<gene>
    <name evidence="1" type="ORF">BOH78_1315</name>
</gene>
<name>A0A1V2LS19_PICKU</name>
<organism evidence="1 2">
    <name type="scientific">Pichia kudriavzevii</name>
    <name type="common">Yeast</name>
    <name type="synonym">Issatchenkia orientalis</name>
    <dbReference type="NCBI Taxonomy" id="4909"/>
    <lineage>
        <taxon>Eukaryota</taxon>
        <taxon>Fungi</taxon>
        <taxon>Dikarya</taxon>
        <taxon>Ascomycota</taxon>
        <taxon>Saccharomycotina</taxon>
        <taxon>Pichiomycetes</taxon>
        <taxon>Pichiales</taxon>
        <taxon>Pichiaceae</taxon>
        <taxon>Pichia</taxon>
    </lineage>
</organism>
<dbReference type="Proteomes" id="UP000189274">
    <property type="component" value="Unassembled WGS sequence"/>
</dbReference>
<evidence type="ECO:0000313" key="1">
    <source>
        <dbReference type="EMBL" id="ONH76352.1"/>
    </source>
</evidence>
<evidence type="ECO:0000313" key="2">
    <source>
        <dbReference type="Proteomes" id="UP000189274"/>
    </source>
</evidence>